<evidence type="ECO:0000256" key="1">
    <source>
        <dbReference type="SAM" id="MobiDB-lite"/>
    </source>
</evidence>
<protein>
    <submittedName>
        <fullName evidence="2">Uncharacterized protein</fullName>
    </submittedName>
</protein>
<proteinExistence type="predicted"/>
<dbReference type="STRING" id="1220926.S2JVL9"/>
<dbReference type="InParanoid" id="S2JVL9"/>
<organism evidence="2 3">
    <name type="scientific">Mucor circinelloides f. circinelloides (strain 1006PhL)</name>
    <name type="common">Mucormycosis agent</name>
    <name type="synonym">Calyptromyces circinelloides</name>
    <dbReference type="NCBI Taxonomy" id="1220926"/>
    <lineage>
        <taxon>Eukaryota</taxon>
        <taxon>Fungi</taxon>
        <taxon>Fungi incertae sedis</taxon>
        <taxon>Mucoromycota</taxon>
        <taxon>Mucoromycotina</taxon>
        <taxon>Mucoromycetes</taxon>
        <taxon>Mucorales</taxon>
        <taxon>Mucorineae</taxon>
        <taxon>Mucoraceae</taxon>
        <taxon>Mucor</taxon>
    </lineage>
</organism>
<evidence type="ECO:0000313" key="3">
    <source>
        <dbReference type="Proteomes" id="UP000014254"/>
    </source>
</evidence>
<dbReference type="AlphaFoldDB" id="S2JVL9"/>
<name>S2JVL9_MUCC1</name>
<dbReference type="OrthoDB" id="10343877at2759"/>
<gene>
    <name evidence="2" type="ORF">HMPREF1544_06358</name>
</gene>
<dbReference type="EMBL" id="KE123980">
    <property type="protein sequence ID" value="EPB86833.1"/>
    <property type="molecule type" value="Genomic_DNA"/>
</dbReference>
<keyword evidence="3" id="KW-1185">Reference proteome</keyword>
<sequence length="299" mass="33659">MYNIVELRNKEFVCSIRDLWSSNLHQKVRDNFSLCISVWVNAYQDDLYFHHLMDFCNSVYSRNGIAIASVKNNRSVGAQAWYRQSALPQSRFLPSSPSYQTTNTSINPVVDVASTTPSRYQQISYNPITTNTQQCNDNADDSGSVVDDIQRPNRTPSMVNPFLSPSELQASTSASTSNRDAAYNMILRASSSVPTDKGKARLNNVARLSRHDIDALIYEAEIAAKLLTDLTEGPIDSNYDTLEVLYQNCRNIHARVIKEIWSLEGDQLYHDALTDAAKGLYIAITQYKKVINEKSLIEV</sequence>
<dbReference type="Proteomes" id="UP000014254">
    <property type="component" value="Unassembled WGS sequence"/>
</dbReference>
<evidence type="ECO:0000313" key="2">
    <source>
        <dbReference type="EMBL" id="EPB86833.1"/>
    </source>
</evidence>
<feature type="compositionally biased region" description="Polar residues" evidence="1">
    <location>
        <begin position="166"/>
        <end position="176"/>
    </location>
</feature>
<accession>S2JVL9</accession>
<feature type="region of interest" description="Disordered" evidence="1">
    <location>
        <begin position="129"/>
        <end position="176"/>
    </location>
</feature>
<dbReference type="VEuPathDB" id="FungiDB:HMPREF1544_06358"/>
<reference evidence="3" key="1">
    <citation type="submission" date="2013-05" db="EMBL/GenBank/DDBJ databases">
        <title>The Genome sequence of Mucor circinelloides f. circinelloides 1006PhL.</title>
        <authorList>
            <consortium name="The Broad Institute Genomics Platform"/>
            <person name="Cuomo C."/>
            <person name="Earl A."/>
            <person name="Findley K."/>
            <person name="Lee S.C."/>
            <person name="Walker B."/>
            <person name="Young S."/>
            <person name="Zeng Q."/>
            <person name="Gargeya S."/>
            <person name="Fitzgerald M."/>
            <person name="Haas B."/>
            <person name="Abouelleil A."/>
            <person name="Allen A.W."/>
            <person name="Alvarado L."/>
            <person name="Arachchi H.M."/>
            <person name="Berlin A.M."/>
            <person name="Chapman S.B."/>
            <person name="Gainer-Dewar J."/>
            <person name="Goldberg J."/>
            <person name="Griggs A."/>
            <person name="Gujja S."/>
            <person name="Hansen M."/>
            <person name="Howarth C."/>
            <person name="Imamovic A."/>
            <person name="Ireland A."/>
            <person name="Larimer J."/>
            <person name="McCowan C."/>
            <person name="Murphy C."/>
            <person name="Pearson M."/>
            <person name="Poon T.W."/>
            <person name="Priest M."/>
            <person name="Roberts A."/>
            <person name="Saif S."/>
            <person name="Shea T."/>
            <person name="Sisk P."/>
            <person name="Sykes S."/>
            <person name="Wortman J."/>
            <person name="Nusbaum C."/>
            <person name="Birren B."/>
        </authorList>
    </citation>
    <scope>NUCLEOTIDE SEQUENCE [LARGE SCALE GENOMIC DNA]</scope>
    <source>
        <strain evidence="3">1006PhL</strain>
    </source>
</reference>
<dbReference type="OMA" id="HQKVRDN"/>